<dbReference type="Gene3D" id="3.50.50.60">
    <property type="entry name" value="FAD/NAD(P)-binding domain"/>
    <property type="match status" value="2"/>
</dbReference>
<feature type="domain" description="Glucose-methanol-choline oxidoreductase C-terminal" evidence="7">
    <location>
        <begin position="400"/>
        <end position="517"/>
    </location>
</feature>
<evidence type="ECO:0000259" key="6">
    <source>
        <dbReference type="Pfam" id="PF00732"/>
    </source>
</evidence>
<evidence type="ECO:0000256" key="2">
    <source>
        <dbReference type="ARBA" id="ARBA00022630"/>
    </source>
</evidence>
<dbReference type="InterPro" id="IPR000172">
    <property type="entry name" value="GMC_OxRdtase_N"/>
</dbReference>
<accession>A0A8I2H108</accession>
<evidence type="ECO:0000313" key="11">
    <source>
        <dbReference type="Proteomes" id="UP001304419"/>
    </source>
</evidence>
<comment type="similarity">
    <text evidence="1">Belongs to the GMC oxidoreductase family.</text>
</comment>
<dbReference type="EMBL" id="WEIA01000001">
    <property type="protein sequence ID" value="NLR19787.1"/>
    <property type="molecule type" value="Genomic_DNA"/>
</dbReference>
<feature type="region of interest" description="Disordered" evidence="5">
    <location>
        <begin position="41"/>
        <end position="63"/>
    </location>
</feature>
<dbReference type="Proteomes" id="UP001304419">
    <property type="component" value="Chromosome 1"/>
</dbReference>
<evidence type="ECO:0000313" key="8">
    <source>
        <dbReference type="EMBL" id="NLR19787.1"/>
    </source>
</evidence>
<dbReference type="PANTHER" id="PTHR46056">
    <property type="entry name" value="LONG-CHAIN-ALCOHOL OXIDASE"/>
    <property type="match status" value="1"/>
</dbReference>
<gene>
    <name evidence="8" type="ORF">F9Y85_00265</name>
    <name evidence="9" type="ORF">R5H13_13305</name>
</gene>
<protein>
    <submittedName>
        <fullName evidence="8">GMC family oxidoreductase</fullName>
    </submittedName>
</protein>
<dbReference type="SUPFAM" id="SSF51905">
    <property type="entry name" value="FAD/NAD(P)-binding domain"/>
    <property type="match status" value="1"/>
</dbReference>
<sequence>MTAKVDIIIVGSGASGAAAAWRLSQDSNLSIVCIEQGRESNPAQYPTTKADWERDKQRSASFDPNVRANKADYPIDNSNSAISLANFNGFGGSTILYSGHFPRFHPSDFATYKLDKVAEDWPFDYQTLTPYFNQNEEMMGVAGLVGDTAYPEYENLLPPVAMGRGAKKLAQAFNRLGWHWWPSYSAINTKNHQNRPPCINLGPCNTGCSQGAKGSVDITYWPQAKLQGVQVMTECRVFDIPVDKELKATGVKYYDKHGDEQFLAASLVILACSGIGTPRLLLNSKSELFPNGLLNNYDLVGRNLMLHPLAYVEGVFDEPLDTSIGPQGCSIYSQQFYETQEDRGFKRGYTLHVLRGSSAVDSACSGYITRRIPLGKNHHQAFSQYFNHNMGIAVISEDLPDPENRIELDYSKTDSFGMPGIKVHYSLHENTKKMLEHGIEQTKKLFAEAGAKISAAHYPVKHAGWHLMGTTKMGADKTNSVVNEHGQAHEVSNLFIVDSSVFITSGAVNPVATAQALTLKFCDHISKNIKSWVV</sequence>
<evidence type="ECO:0000259" key="7">
    <source>
        <dbReference type="Pfam" id="PF05199"/>
    </source>
</evidence>
<evidence type="ECO:0000256" key="4">
    <source>
        <dbReference type="ARBA" id="ARBA00023002"/>
    </source>
</evidence>
<evidence type="ECO:0000256" key="5">
    <source>
        <dbReference type="SAM" id="MobiDB-lite"/>
    </source>
</evidence>
<reference evidence="9 11" key="2">
    <citation type="submission" date="2023-10" db="EMBL/GenBank/DDBJ databases">
        <title>To unveil natural product biosynthetic capacity in Pseudoalteromonas.</title>
        <authorList>
            <person name="Wang J."/>
        </authorList>
    </citation>
    <scope>NUCLEOTIDE SEQUENCE [LARGE SCALE GENOMIC DNA]</scope>
    <source>
        <strain evidence="9 11">DSM 15914</strain>
    </source>
</reference>
<evidence type="ECO:0000256" key="1">
    <source>
        <dbReference type="ARBA" id="ARBA00010790"/>
    </source>
</evidence>
<evidence type="ECO:0000256" key="3">
    <source>
        <dbReference type="ARBA" id="ARBA00022827"/>
    </source>
</evidence>
<name>A0A8I2H108_9GAMM</name>
<organism evidence="8 10">
    <name type="scientific">Pseudoalteromonas maricaloris</name>
    <dbReference type="NCBI Taxonomy" id="184924"/>
    <lineage>
        <taxon>Bacteria</taxon>
        <taxon>Pseudomonadati</taxon>
        <taxon>Pseudomonadota</taxon>
        <taxon>Gammaproteobacteria</taxon>
        <taxon>Alteromonadales</taxon>
        <taxon>Pseudoalteromonadaceae</taxon>
        <taxon>Pseudoalteromonas</taxon>
    </lineage>
</organism>
<dbReference type="PANTHER" id="PTHR46056:SF12">
    <property type="entry name" value="LONG-CHAIN-ALCOHOL OXIDASE"/>
    <property type="match status" value="1"/>
</dbReference>
<evidence type="ECO:0000313" key="9">
    <source>
        <dbReference type="EMBL" id="WOX27628.1"/>
    </source>
</evidence>
<dbReference type="RefSeq" id="WP_039496797.1">
    <property type="nucleotide sequence ID" value="NZ_CBCSDF010000003.1"/>
</dbReference>
<dbReference type="Pfam" id="PF00732">
    <property type="entry name" value="GMC_oxred_N"/>
    <property type="match status" value="1"/>
</dbReference>
<dbReference type="GO" id="GO:0050660">
    <property type="term" value="F:flavin adenine dinucleotide binding"/>
    <property type="evidence" value="ECO:0007669"/>
    <property type="project" value="InterPro"/>
</dbReference>
<dbReference type="GO" id="GO:0016614">
    <property type="term" value="F:oxidoreductase activity, acting on CH-OH group of donors"/>
    <property type="evidence" value="ECO:0007669"/>
    <property type="project" value="InterPro"/>
</dbReference>
<dbReference type="InterPro" id="IPR036188">
    <property type="entry name" value="FAD/NAD-bd_sf"/>
</dbReference>
<reference evidence="8" key="1">
    <citation type="submission" date="2019-10" db="EMBL/GenBank/DDBJ databases">
        <authorList>
            <person name="Paulsen S."/>
        </authorList>
    </citation>
    <scope>NUCLEOTIDE SEQUENCE</scope>
    <source>
        <strain evidence="8">LMG 19692</strain>
    </source>
</reference>
<evidence type="ECO:0000313" key="10">
    <source>
        <dbReference type="Proteomes" id="UP000646877"/>
    </source>
</evidence>
<keyword evidence="4" id="KW-0560">Oxidoreductase</keyword>
<keyword evidence="2" id="KW-0285">Flavoprotein</keyword>
<dbReference type="SUPFAM" id="SSF54373">
    <property type="entry name" value="FAD-linked reductases, C-terminal domain"/>
    <property type="match status" value="1"/>
</dbReference>
<dbReference type="Proteomes" id="UP000646877">
    <property type="component" value="Unassembled WGS sequence"/>
</dbReference>
<proteinExistence type="inferred from homology"/>
<keyword evidence="11" id="KW-1185">Reference proteome</keyword>
<dbReference type="Pfam" id="PF05199">
    <property type="entry name" value="GMC_oxred_C"/>
    <property type="match status" value="1"/>
</dbReference>
<feature type="domain" description="Glucose-methanol-choline oxidoreductase N-terminal" evidence="6">
    <location>
        <begin position="6"/>
        <end position="308"/>
    </location>
</feature>
<dbReference type="InterPro" id="IPR007867">
    <property type="entry name" value="GMC_OxRtase_C"/>
</dbReference>
<dbReference type="AlphaFoldDB" id="A0A8I2H108"/>
<dbReference type="EMBL" id="CP137578">
    <property type="protein sequence ID" value="WOX27628.1"/>
    <property type="molecule type" value="Genomic_DNA"/>
</dbReference>
<keyword evidence="3" id="KW-0274">FAD</keyword>